<keyword evidence="5" id="KW-1185">Reference proteome</keyword>
<dbReference type="OrthoDB" id="9795058at2"/>
<evidence type="ECO:0000256" key="1">
    <source>
        <dbReference type="SAM" id="Coils"/>
    </source>
</evidence>
<comment type="caution">
    <text evidence="4">The sequence shown here is derived from an EMBL/GenBank/DDBJ whole genome shotgun (WGS) entry which is preliminary data.</text>
</comment>
<proteinExistence type="predicted"/>
<keyword evidence="1" id="KW-0175">Coiled coil</keyword>
<protein>
    <submittedName>
        <fullName evidence="4">Uncharacterized protein</fullName>
    </submittedName>
</protein>
<evidence type="ECO:0000259" key="3">
    <source>
        <dbReference type="Pfam" id="PF24481"/>
    </source>
</evidence>
<dbReference type="InterPro" id="IPR003743">
    <property type="entry name" value="Zf-RING_7"/>
</dbReference>
<feature type="domain" description="CT398-like coiled coil hairpin" evidence="3">
    <location>
        <begin position="10"/>
        <end position="189"/>
    </location>
</feature>
<gene>
    <name evidence="4" type="ORF">KKC1_00960</name>
</gene>
<dbReference type="Pfam" id="PF24481">
    <property type="entry name" value="CT398_CC"/>
    <property type="match status" value="1"/>
</dbReference>
<dbReference type="Gene3D" id="1.10.287.1490">
    <property type="match status" value="1"/>
</dbReference>
<accession>A0A1Z5HN44</accession>
<reference evidence="5" key="1">
    <citation type="journal article" date="2017" name="Appl. Environ. Microbiol.">
        <title>Genomic analysis of Calderihabitans maritimus KKC1, a thermophilic hydrogenogenic carboxydotrophic bacterium isolated from marine sediment.</title>
        <authorList>
            <person name="Omae K."/>
            <person name="Yoneda Y."/>
            <person name="Fukuyama Y."/>
            <person name="Yoshida T."/>
            <person name="Sako Y."/>
        </authorList>
    </citation>
    <scope>NUCLEOTIDE SEQUENCE [LARGE SCALE GENOMIC DNA]</scope>
    <source>
        <strain evidence="5">KKC1</strain>
    </source>
</reference>
<evidence type="ECO:0000313" key="4">
    <source>
        <dbReference type="EMBL" id="GAW90934.1"/>
    </source>
</evidence>
<dbReference type="RefSeq" id="WP_088552546.1">
    <property type="nucleotide sequence ID" value="NZ_BDGJ01000002.1"/>
</dbReference>
<dbReference type="AlphaFoldDB" id="A0A1Z5HN44"/>
<dbReference type="InterPro" id="IPR056003">
    <property type="entry name" value="CT398_CC_hairpin"/>
</dbReference>
<evidence type="ECO:0000259" key="2">
    <source>
        <dbReference type="Pfam" id="PF02591"/>
    </source>
</evidence>
<sequence>MSLKKLWEMQQMRQRYLQLKQQIKTSPLGLKLEKEKHVMEKIRADLTERREALRRLSRELRQRELDAKEVGEKIKRLEQKLYEGNITNSRELKSLEENLRWVKQEQEEIEEEIINMALQEEQLEEELRKAEQEFQQLEQTYSAALEEYHRWKQELEEEMRRIEVSHHQIIFQIDKDLLKLYKKMRPKYGERVVARVENQTCTGCRVQIPTSLLQALRRQTDLIRCENCGRLLLYE</sequence>
<evidence type="ECO:0000313" key="5">
    <source>
        <dbReference type="Proteomes" id="UP000197032"/>
    </source>
</evidence>
<dbReference type="EMBL" id="BDGJ01000002">
    <property type="protein sequence ID" value="GAW90934.1"/>
    <property type="molecule type" value="Genomic_DNA"/>
</dbReference>
<feature type="domain" description="C4-type zinc ribbon" evidence="2">
    <location>
        <begin position="200"/>
        <end position="232"/>
    </location>
</feature>
<name>A0A1Z5HN44_9FIRM</name>
<organism evidence="4 5">
    <name type="scientific">Calderihabitans maritimus</name>
    <dbReference type="NCBI Taxonomy" id="1246530"/>
    <lineage>
        <taxon>Bacteria</taxon>
        <taxon>Bacillati</taxon>
        <taxon>Bacillota</taxon>
        <taxon>Clostridia</taxon>
        <taxon>Neomoorellales</taxon>
        <taxon>Calderihabitantaceae</taxon>
        <taxon>Calderihabitans</taxon>
    </lineage>
</organism>
<dbReference type="Pfam" id="PF02591">
    <property type="entry name" value="Zn_ribbon_9"/>
    <property type="match status" value="1"/>
</dbReference>
<feature type="coiled-coil region" evidence="1">
    <location>
        <begin position="39"/>
        <end position="165"/>
    </location>
</feature>
<dbReference type="Proteomes" id="UP000197032">
    <property type="component" value="Unassembled WGS sequence"/>
</dbReference>